<feature type="domain" description="Pyruvate kinase C-terminal" evidence="21">
    <location>
        <begin position="356"/>
        <end position="468"/>
    </location>
</feature>
<comment type="cofactor">
    <cofactor evidence="2">
        <name>K(+)</name>
        <dbReference type="ChEBI" id="CHEBI:29103"/>
    </cofactor>
</comment>
<evidence type="ECO:0000256" key="13">
    <source>
        <dbReference type="ARBA" id="ARBA00022842"/>
    </source>
</evidence>
<evidence type="ECO:0000256" key="2">
    <source>
        <dbReference type="ARBA" id="ARBA00001958"/>
    </source>
</evidence>
<evidence type="ECO:0000256" key="14">
    <source>
        <dbReference type="ARBA" id="ARBA00022958"/>
    </source>
</evidence>
<sequence>MKKTKIICTIGPASDSVESLKELMLSGMNVCRLNFSHGSKEEHQVRIDNIKKAREELDLPIAIMLDTKGPEIRLGKFNVDEVVLKAGDTYTFTTEEILGNQEICSVSYKLLPNDVKVGGTILVDDGLVEMEVISKTDKEIKCLVKNNGVIKSNKGVNIPNEIINLPSITEKDKSDILFAIKNDLDFIAASFVRKPEDVYEIRKILDENNSEIKIISKIENQEGVENIDKIIEASDGIMVARGDLGVEIKAEFIPKIQKEIIRKCNLIGKPVITATQMLDSMIRNPRPTRAEVTDVANAIIDGSDCVMLSGETAAGKYPIDAVKVMNNIAITTENSFDFQNSIKSKNRQDILNTMNSISLSTKEIAENLRAKAIICATASGITPISISKFRPFVDIIAVTYSEKVRRKLQIFWGVTSLISKKSEHTDEVIERSISATLNANYISDGDTVVLTAGIPVGVAGTTNLIKVHTVGKILIKGLGIGKESITGKVCVIHREEDLKNKFKDGDIIVSKFTDREFVEFIDRASGIIVETGGLTSHAAIIALHFDIPTIIGAENATNIIKDGQLVTIDTVGGLVYDGDVKVL</sequence>
<dbReference type="Gene3D" id="2.40.33.10">
    <property type="entry name" value="PK beta-barrel domain-like"/>
    <property type="match status" value="1"/>
</dbReference>
<dbReference type="Pfam" id="PF00224">
    <property type="entry name" value="PK"/>
    <property type="match status" value="1"/>
</dbReference>
<comment type="similarity">
    <text evidence="5 18">Belongs to the pyruvate kinase family.</text>
</comment>
<dbReference type="PANTHER" id="PTHR11817">
    <property type="entry name" value="PYRUVATE KINASE"/>
    <property type="match status" value="1"/>
</dbReference>
<dbReference type="OrthoDB" id="9812123at2"/>
<evidence type="ECO:0000313" key="22">
    <source>
        <dbReference type="EMBL" id="AIZ36598.1"/>
    </source>
</evidence>
<dbReference type="Gene3D" id="3.20.20.60">
    <property type="entry name" value="Phosphoenolpyruvate-binding domains"/>
    <property type="match status" value="1"/>
</dbReference>
<dbReference type="SUPFAM" id="SSF52935">
    <property type="entry name" value="PK C-terminal domain-like"/>
    <property type="match status" value="1"/>
</dbReference>
<evidence type="ECO:0000256" key="4">
    <source>
        <dbReference type="ARBA" id="ARBA00006237"/>
    </source>
</evidence>
<dbReference type="InterPro" id="IPR018209">
    <property type="entry name" value="Pyrv_Knase_AS"/>
</dbReference>
<dbReference type="Gene3D" id="3.50.30.10">
    <property type="entry name" value="Phosphohistidine domain"/>
    <property type="match status" value="1"/>
</dbReference>
<name>A0A0B4S1G8_9FIRM</name>
<evidence type="ECO:0000256" key="18">
    <source>
        <dbReference type="RuleBase" id="RU000504"/>
    </source>
</evidence>
<keyword evidence="16 22" id="KW-0670">Pyruvate</keyword>
<comment type="similarity">
    <text evidence="4">In the C-terminal section; belongs to the PEP-utilizing enzyme family.</text>
</comment>
<evidence type="ECO:0000256" key="5">
    <source>
        <dbReference type="ARBA" id="ARBA00008663"/>
    </source>
</evidence>
<evidence type="ECO:0000259" key="20">
    <source>
        <dbReference type="Pfam" id="PF00391"/>
    </source>
</evidence>
<comment type="cofactor">
    <cofactor evidence="1">
        <name>Mg(2+)</name>
        <dbReference type="ChEBI" id="CHEBI:18420"/>
    </cofactor>
</comment>
<dbReference type="InterPro" id="IPR015806">
    <property type="entry name" value="Pyrv_Knase_insert_dom_sf"/>
</dbReference>
<keyword evidence="23" id="KW-1185">Reference proteome</keyword>
<dbReference type="UniPathway" id="UPA00109">
    <property type="reaction ID" value="UER00188"/>
</dbReference>
<dbReference type="RefSeq" id="WP_041954005.1">
    <property type="nucleotide sequence ID" value="NZ_CP009761.1"/>
</dbReference>
<proteinExistence type="inferred from homology"/>
<evidence type="ECO:0000256" key="1">
    <source>
        <dbReference type="ARBA" id="ARBA00001946"/>
    </source>
</evidence>
<protein>
    <recommendedName>
        <fullName evidence="7 17">Pyruvate kinase</fullName>
        <ecNumber evidence="6 17">2.7.1.40</ecNumber>
    </recommendedName>
</protein>
<evidence type="ECO:0000259" key="19">
    <source>
        <dbReference type="Pfam" id="PF00224"/>
    </source>
</evidence>
<dbReference type="PRINTS" id="PR01050">
    <property type="entry name" value="PYRUVTKNASE"/>
</dbReference>
<evidence type="ECO:0000256" key="16">
    <source>
        <dbReference type="ARBA" id="ARBA00023317"/>
    </source>
</evidence>
<evidence type="ECO:0000313" key="23">
    <source>
        <dbReference type="Proteomes" id="UP000031386"/>
    </source>
</evidence>
<keyword evidence="15 18" id="KW-0324">Glycolysis</keyword>
<dbReference type="InterPro" id="IPR040442">
    <property type="entry name" value="Pyrv_kinase-like_dom_sf"/>
</dbReference>
<dbReference type="SUPFAM" id="SSF50800">
    <property type="entry name" value="PK beta-barrel domain-like"/>
    <property type="match status" value="1"/>
</dbReference>
<organism evidence="22 23">
    <name type="scientific">Parvimonas micra</name>
    <dbReference type="NCBI Taxonomy" id="33033"/>
    <lineage>
        <taxon>Bacteria</taxon>
        <taxon>Bacillati</taxon>
        <taxon>Bacillota</taxon>
        <taxon>Tissierellia</taxon>
        <taxon>Tissierellales</taxon>
        <taxon>Peptoniphilaceae</taxon>
        <taxon>Parvimonas</taxon>
    </lineage>
</organism>
<keyword evidence="12" id="KW-0067">ATP-binding</keyword>
<dbReference type="KEGG" id="pmic:NW74_04255"/>
<dbReference type="GO" id="GO:0016301">
    <property type="term" value="F:kinase activity"/>
    <property type="evidence" value="ECO:0007669"/>
    <property type="project" value="UniProtKB-KW"/>
</dbReference>
<dbReference type="InterPro" id="IPR015813">
    <property type="entry name" value="Pyrv/PenolPyrv_kinase-like_dom"/>
</dbReference>
<dbReference type="InterPro" id="IPR008279">
    <property type="entry name" value="PEP-util_enz_mobile_dom"/>
</dbReference>
<keyword evidence="11 18" id="KW-0418">Kinase</keyword>
<comment type="catalytic activity">
    <reaction evidence="18">
        <text>pyruvate + ATP = phosphoenolpyruvate + ADP + H(+)</text>
        <dbReference type="Rhea" id="RHEA:18157"/>
        <dbReference type="ChEBI" id="CHEBI:15361"/>
        <dbReference type="ChEBI" id="CHEBI:15378"/>
        <dbReference type="ChEBI" id="CHEBI:30616"/>
        <dbReference type="ChEBI" id="CHEBI:58702"/>
        <dbReference type="ChEBI" id="CHEBI:456216"/>
        <dbReference type="EC" id="2.7.1.40"/>
    </reaction>
</comment>
<evidence type="ECO:0000256" key="8">
    <source>
        <dbReference type="ARBA" id="ARBA00022679"/>
    </source>
</evidence>
<keyword evidence="8 18" id="KW-0808">Transferase</keyword>
<evidence type="ECO:0000259" key="21">
    <source>
        <dbReference type="Pfam" id="PF02887"/>
    </source>
</evidence>
<comment type="pathway">
    <text evidence="3 18">Carbohydrate degradation; glycolysis; pyruvate from D-glyceraldehyde 3-phosphate: step 5/5.</text>
</comment>
<dbReference type="InterPro" id="IPR036637">
    <property type="entry name" value="Phosphohistidine_dom_sf"/>
</dbReference>
<dbReference type="GO" id="GO:0006950">
    <property type="term" value="P:response to stress"/>
    <property type="evidence" value="ECO:0007669"/>
    <property type="project" value="UniProtKB-ARBA"/>
</dbReference>
<dbReference type="GO" id="GO:0005524">
    <property type="term" value="F:ATP binding"/>
    <property type="evidence" value="ECO:0007669"/>
    <property type="project" value="UniProtKB-KW"/>
</dbReference>
<dbReference type="Gene3D" id="3.40.1380.20">
    <property type="entry name" value="Pyruvate kinase, C-terminal domain"/>
    <property type="match status" value="1"/>
</dbReference>
<evidence type="ECO:0000256" key="17">
    <source>
        <dbReference type="NCBIfam" id="TIGR01064"/>
    </source>
</evidence>
<dbReference type="EC" id="2.7.1.40" evidence="6 17"/>
<dbReference type="NCBIfam" id="NF004491">
    <property type="entry name" value="PRK05826.1"/>
    <property type="match status" value="1"/>
</dbReference>
<dbReference type="GO" id="GO:0004743">
    <property type="term" value="F:pyruvate kinase activity"/>
    <property type="evidence" value="ECO:0007669"/>
    <property type="project" value="UniProtKB-UniRule"/>
</dbReference>
<accession>A0A0B4S1G8</accession>
<evidence type="ECO:0000256" key="7">
    <source>
        <dbReference type="ARBA" id="ARBA00018587"/>
    </source>
</evidence>
<keyword evidence="14" id="KW-0630">Potassium</keyword>
<keyword evidence="9" id="KW-0479">Metal-binding</keyword>
<evidence type="ECO:0000256" key="15">
    <source>
        <dbReference type="ARBA" id="ARBA00023152"/>
    </source>
</evidence>
<dbReference type="Pfam" id="PF02887">
    <property type="entry name" value="PK_C"/>
    <property type="match status" value="1"/>
</dbReference>
<gene>
    <name evidence="22" type="ORF">NW74_04255</name>
</gene>
<dbReference type="Proteomes" id="UP000031386">
    <property type="component" value="Chromosome"/>
</dbReference>
<dbReference type="SUPFAM" id="SSF51621">
    <property type="entry name" value="Phosphoenolpyruvate/pyruvate domain"/>
    <property type="match status" value="1"/>
</dbReference>
<dbReference type="InterPro" id="IPR011037">
    <property type="entry name" value="Pyrv_Knase-like_insert_dom_sf"/>
</dbReference>
<feature type="domain" description="Pyruvate kinase barrel" evidence="19">
    <location>
        <begin position="1"/>
        <end position="322"/>
    </location>
</feature>
<dbReference type="InterPro" id="IPR036918">
    <property type="entry name" value="Pyrv_Knase_C_sf"/>
</dbReference>
<dbReference type="SUPFAM" id="SSF52009">
    <property type="entry name" value="Phosphohistidine domain"/>
    <property type="match status" value="1"/>
</dbReference>
<keyword evidence="10" id="KW-0547">Nucleotide-binding</keyword>
<evidence type="ECO:0000256" key="3">
    <source>
        <dbReference type="ARBA" id="ARBA00004997"/>
    </source>
</evidence>
<evidence type="ECO:0000256" key="9">
    <source>
        <dbReference type="ARBA" id="ARBA00022723"/>
    </source>
</evidence>
<dbReference type="EMBL" id="CP009761">
    <property type="protein sequence ID" value="AIZ36598.1"/>
    <property type="molecule type" value="Genomic_DNA"/>
</dbReference>
<dbReference type="NCBIfam" id="NF004978">
    <property type="entry name" value="PRK06354.1"/>
    <property type="match status" value="1"/>
</dbReference>
<dbReference type="InterPro" id="IPR015793">
    <property type="entry name" value="Pyrv_Knase_brl"/>
</dbReference>
<dbReference type="FunFam" id="2.40.33.10:FF:000001">
    <property type="entry name" value="Pyruvate kinase"/>
    <property type="match status" value="1"/>
</dbReference>
<dbReference type="InterPro" id="IPR001697">
    <property type="entry name" value="Pyr_Knase"/>
</dbReference>
<keyword evidence="13 18" id="KW-0460">Magnesium</keyword>
<dbReference type="GO" id="GO:0000287">
    <property type="term" value="F:magnesium ion binding"/>
    <property type="evidence" value="ECO:0007669"/>
    <property type="project" value="UniProtKB-UniRule"/>
</dbReference>
<evidence type="ECO:0000256" key="12">
    <source>
        <dbReference type="ARBA" id="ARBA00022840"/>
    </source>
</evidence>
<dbReference type="FunFam" id="3.20.20.60:FF:000001">
    <property type="entry name" value="Pyruvate kinase"/>
    <property type="match status" value="1"/>
</dbReference>
<dbReference type="InterPro" id="IPR015795">
    <property type="entry name" value="Pyrv_Knase_C"/>
</dbReference>
<evidence type="ECO:0000256" key="10">
    <source>
        <dbReference type="ARBA" id="ARBA00022741"/>
    </source>
</evidence>
<evidence type="ECO:0000256" key="11">
    <source>
        <dbReference type="ARBA" id="ARBA00022777"/>
    </source>
</evidence>
<dbReference type="PROSITE" id="PS00110">
    <property type="entry name" value="PYRUVATE_KINASE"/>
    <property type="match status" value="1"/>
</dbReference>
<dbReference type="GO" id="GO:0030955">
    <property type="term" value="F:potassium ion binding"/>
    <property type="evidence" value="ECO:0007669"/>
    <property type="project" value="UniProtKB-UniRule"/>
</dbReference>
<dbReference type="Pfam" id="PF00391">
    <property type="entry name" value="PEP-utilizers"/>
    <property type="match status" value="1"/>
</dbReference>
<dbReference type="STRING" id="33033.NW74_04255"/>
<dbReference type="NCBIfam" id="TIGR01064">
    <property type="entry name" value="pyruv_kin"/>
    <property type="match status" value="1"/>
</dbReference>
<evidence type="ECO:0000256" key="6">
    <source>
        <dbReference type="ARBA" id="ARBA00012142"/>
    </source>
</evidence>
<dbReference type="AlphaFoldDB" id="A0A0B4S1G8"/>
<feature type="domain" description="PEP-utilising enzyme mobile" evidence="20">
    <location>
        <begin position="502"/>
        <end position="570"/>
    </location>
</feature>
<reference evidence="22 23" key="1">
    <citation type="submission" date="2014-10" db="EMBL/GenBank/DDBJ databases">
        <title>Complete genome sequence of Parvimonas micra KCOM 1535 (= ChDC B708).</title>
        <authorList>
            <person name="Kook J.-K."/>
            <person name="Park S.-N."/>
            <person name="Lim Y.K."/>
            <person name="Roh H."/>
        </authorList>
    </citation>
    <scope>NUCLEOTIDE SEQUENCE [LARGE SCALE GENOMIC DNA]</scope>
    <source>
        <strain evidence="23">KCOM 1535 / ChDC B708</strain>
    </source>
</reference>